<feature type="compositionally biased region" description="Low complexity" evidence="6">
    <location>
        <begin position="97"/>
        <end position="111"/>
    </location>
</feature>
<dbReference type="OrthoDB" id="2943660at2759"/>
<dbReference type="PANTHER" id="PTHR47338:SF9">
    <property type="entry name" value="ZN(II)2CYS6 TRANSCRIPTION FACTOR (EUROFUNG)"/>
    <property type="match status" value="1"/>
</dbReference>
<keyword evidence="2" id="KW-0479">Metal-binding</keyword>
<dbReference type="CDD" id="cd12148">
    <property type="entry name" value="fungal_TF_MHR"/>
    <property type="match status" value="1"/>
</dbReference>
<dbReference type="CDD" id="cd00067">
    <property type="entry name" value="GAL4"/>
    <property type="match status" value="1"/>
</dbReference>
<reference evidence="8 9" key="1">
    <citation type="journal article" date="2011" name="Proc. Natl. Acad. Sci. U.S.A.">
        <title>Genome and transcriptome analyses of the mountain pine beetle-fungal symbiont Grosmannia clavigera, a lodgepole pine pathogen.</title>
        <authorList>
            <person name="DiGuistini S."/>
            <person name="Wang Y."/>
            <person name="Liao N.Y."/>
            <person name="Taylor G."/>
            <person name="Tanguay P."/>
            <person name="Feau N."/>
            <person name="Henrissat B."/>
            <person name="Chan S.K."/>
            <person name="Hesse-Orce U."/>
            <person name="Alamouti S.M."/>
            <person name="Tsui C.K.M."/>
            <person name="Docking R.T."/>
            <person name="Levasseur A."/>
            <person name="Haridas S."/>
            <person name="Robertson G."/>
            <person name="Birol I."/>
            <person name="Holt R.A."/>
            <person name="Marra M.A."/>
            <person name="Hamelin R.C."/>
            <person name="Hirst M."/>
            <person name="Jones S.J.M."/>
            <person name="Bohlmann J."/>
            <person name="Breuil C."/>
        </authorList>
    </citation>
    <scope>NUCLEOTIDE SEQUENCE [LARGE SCALE GENOMIC DNA]</scope>
    <source>
        <strain evidence="9">kw1407 / UAMH 11150</strain>
    </source>
</reference>
<evidence type="ECO:0000256" key="2">
    <source>
        <dbReference type="ARBA" id="ARBA00022723"/>
    </source>
</evidence>
<dbReference type="InterPro" id="IPR036864">
    <property type="entry name" value="Zn2-C6_fun-type_DNA-bd_sf"/>
</dbReference>
<dbReference type="SUPFAM" id="SSF57701">
    <property type="entry name" value="Zn2/Cys6 DNA-binding domain"/>
    <property type="match status" value="1"/>
</dbReference>
<comment type="subcellular location">
    <subcellularLocation>
        <location evidence="1">Nucleus</location>
    </subcellularLocation>
</comment>
<evidence type="ECO:0000256" key="1">
    <source>
        <dbReference type="ARBA" id="ARBA00004123"/>
    </source>
</evidence>
<keyword evidence="9" id="KW-1185">Reference proteome</keyword>
<dbReference type="InterPro" id="IPR001138">
    <property type="entry name" value="Zn2Cys6_DnaBD"/>
</dbReference>
<evidence type="ECO:0000313" key="9">
    <source>
        <dbReference type="Proteomes" id="UP000007796"/>
    </source>
</evidence>
<feature type="region of interest" description="Disordered" evidence="6">
    <location>
        <begin position="91"/>
        <end position="129"/>
    </location>
</feature>
<sequence length="722" mass="79362">MDSQDQPSEQRKRTRQACEPCRRKKAKCTGERPGCSTCGRLRQRCFYAADPRPMADMSVTSEVSRSEAETLSTRVLALESTLTEVLESLRQGTHGGQTQVQPSSQPPSDRSSQPRETTGLTGSSRLAAAGGDLLPPWPTVLAAARDYLQYCDSQPIPLFDPESFVETLADRDEEVVYGVLALAGHFASSPSTDKEQQERDCSAYAQAAHRLVMGRVSESRVELSTIQTLCLLSLIRFYDGAIDQSRVHSSLAMTLAHCAGLHIEVNRQDSHAAAEERRRCYWGVVLLRRLFGWAIEGAEDDGSGNRTIRGGQLPLFPTSPSSPLSERTNGAGCRRWTEAERLDGILSTVIQLAEVWSLAQDYVRTRGASGETTTSSTAPPPWSPQSKYSRALRRLMDLGQDLPPLHRNRCVRLADVTADDLADRRGRAYWAPWFLSHFLYHTAICLLNHPLLMTLQFQDGRGFSEVFLQQTAHLAAYHSSWLLHFVHFFDTRRFAVSDPLFGYCTAVVATIELQHSFSDDRALRHKARVNYDHCLAFLRRLSRDWPCVRRLTQKLDALADQMVRHDTNDSTLTVNISGFLDMLDLASSSRVHGSSIFGASLSLHVTHEEAATSDPTPLSRLPAITTMDPAKATGRDEQAGGGVAAVSAADTRSLVQASPLPLDGGSGSGGDMFLPADQLLGGHLQDVNAWWSGTWGDAAGSWAPTGFGRSAWPLDGNEPYPP</sequence>
<proteinExistence type="predicted"/>
<dbReference type="Proteomes" id="UP000007796">
    <property type="component" value="Unassembled WGS sequence"/>
</dbReference>
<dbReference type="RefSeq" id="XP_014175448.1">
    <property type="nucleotide sequence ID" value="XM_014319973.1"/>
</dbReference>
<dbReference type="GO" id="GO:0005634">
    <property type="term" value="C:nucleus"/>
    <property type="evidence" value="ECO:0007669"/>
    <property type="project" value="UniProtKB-SubCell"/>
</dbReference>
<dbReference type="GO" id="GO:0000981">
    <property type="term" value="F:DNA-binding transcription factor activity, RNA polymerase II-specific"/>
    <property type="evidence" value="ECO:0007669"/>
    <property type="project" value="InterPro"/>
</dbReference>
<gene>
    <name evidence="8" type="ORF">CMQ_4035</name>
</gene>
<evidence type="ECO:0000256" key="5">
    <source>
        <dbReference type="ARBA" id="ARBA00023242"/>
    </source>
</evidence>
<organism evidence="9">
    <name type="scientific">Grosmannia clavigera (strain kw1407 / UAMH 11150)</name>
    <name type="common">Blue stain fungus</name>
    <name type="synonym">Graphiocladiella clavigera</name>
    <dbReference type="NCBI Taxonomy" id="655863"/>
    <lineage>
        <taxon>Eukaryota</taxon>
        <taxon>Fungi</taxon>
        <taxon>Dikarya</taxon>
        <taxon>Ascomycota</taxon>
        <taxon>Pezizomycotina</taxon>
        <taxon>Sordariomycetes</taxon>
        <taxon>Sordariomycetidae</taxon>
        <taxon>Ophiostomatales</taxon>
        <taxon>Ophiostomataceae</taxon>
        <taxon>Leptographium</taxon>
    </lineage>
</organism>
<evidence type="ECO:0000256" key="6">
    <source>
        <dbReference type="SAM" id="MobiDB-lite"/>
    </source>
</evidence>
<dbReference type="HOGENOM" id="CLU_015161_3_0_1"/>
<accession>F0XA17</accession>
<dbReference type="GeneID" id="25977202"/>
<dbReference type="STRING" id="655863.F0XA17"/>
<feature type="region of interest" description="Disordered" evidence="6">
    <location>
        <begin position="1"/>
        <end position="32"/>
    </location>
</feature>
<evidence type="ECO:0000256" key="4">
    <source>
        <dbReference type="ARBA" id="ARBA00023163"/>
    </source>
</evidence>
<feature type="domain" description="Zn(2)-C6 fungal-type" evidence="7">
    <location>
        <begin position="17"/>
        <end position="47"/>
    </location>
</feature>
<name>F0XA17_GROCL</name>
<evidence type="ECO:0000256" key="3">
    <source>
        <dbReference type="ARBA" id="ARBA00023015"/>
    </source>
</evidence>
<keyword evidence="3" id="KW-0805">Transcription regulation</keyword>
<keyword evidence="5" id="KW-0539">Nucleus</keyword>
<dbReference type="GO" id="GO:0006351">
    <property type="term" value="P:DNA-templated transcription"/>
    <property type="evidence" value="ECO:0007669"/>
    <property type="project" value="InterPro"/>
</dbReference>
<dbReference type="InterPro" id="IPR050815">
    <property type="entry name" value="TF_fung"/>
</dbReference>
<evidence type="ECO:0000313" key="8">
    <source>
        <dbReference type="EMBL" id="EFX05966.1"/>
    </source>
</evidence>
<dbReference type="InParanoid" id="F0XA17"/>
<feature type="compositionally biased region" description="Polar residues" evidence="6">
    <location>
        <begin position="115"/>
        <end position="124"/>
    </location>
</feature>
<protein>
    <submittedName>
        <fullName evidence="8">C6 zinc finger domain containing protein</fullName>
    </submittedName>
</protein>
<keyword evidence="4" id="KW-0804">Transcription</keyword>
<dbReference type="InterPro" id="IPR007219">
    <property type="entry name" value="XnlR_reg_dom"/>
</dbReference>
<dbReference type="Pfam" id="PF00172">
    <property type="entry name" value="Zn_clus"/>
    <property type="match status" value="1"/>
</dbReference>
<dbReference type="GO" id="GO:0008270">
    <property type="term" value="F:zinc ion binding"/>
    <property type="evidence" value="ECO:0007669"/>
    <property type="project" value="InterPro"/>
</dbReference>
<evidence type="ECO:0000259" key="7">
    <source>
        <dbReference type="PROSITE" id="PS50048"/>
    </source>
</evidence>
<dbReference type="eggNOG" id="ENOG502QQ29">
    <property type="taxonomic scope" value="Eukaryota"/>
</dbReference>
<dbReference type="PROSITE" id="PS00463">
    <property type="entry name" value="ZN2_CY6_FUNGAL_1"/>
    <property type="match status" value="1"/>
</dbReference>
<dbReference type="EMBL" id="GL629735">
    <property type="protein sequence ID" value="EFX05966.1"/>
    <property type="molecule type" value="Genomic_DNA"/>
</dbReference>
<dbReference type="PROSITE" id="PS50048">
    <property type="entry name" value="ZN2_CY6_FUNGAL_2"/>
    <property type="match status" value="1"/>
</dbReference>
<dbReference type="GO" id="GO:0003677">
    <property type="term" value="F:DNA binding"/>
    <property type="evidence" value="ECO:0007669"/>
    <property type="project" value="InterPro"/>
</dbReference>
<dbReference type="SMART" id="SM00066">
    <property type="entry name" value="GAL4"/>
    <property type="match status" value="1"/>
</dbReference>
<dbReference type="PANTHER" id="PTHR47338">
    <property type="entry name" value="ZN(II)2CYS6 TRANSCRIPTION FACTOR (EUROFUNG)-RELATED"/>
    <property type="match status" value="1"/>
</dbReference>
<dbReference type="Gene3D" id="4.10.240.10">
    <property type="entry name" value="Zn(2)-C6 fungal-type DNA-binding domain"/>
    <property type="match status" value="1"/>
</dbReference>
<dbReference type="Pfam" id="PF04082">
    <property type="entry name" value="Fungal_trans"/>
    <property type="match status" value="1"/>
</dbReference>
<dbReference type="AlphaFoldDB" id="F0XA17"/>